<accession>A0A6F9XS68</accession>
<sequence>MSGSGSKISLVLLVNRSQAALDRCLDSCFRQSYSEFELLVFTDETVQVAREDERLRVYATSLADLGALRIAALGRATTDYLMFLEAADFFGGNRCASYFYDQVSRAAK</sequence>
<dbReference type="InterPro" id="IPR029044">
    <property type="entry name" value="Nucleotide-diphossugar_trans"/>
</dbReference>
<dbReference type="Pfam" id="PF00535">
    <property type="entry name" value="Glycos_transf_2"/>
    <property type="match status" value="1"/>
</dbReference>
<feature type="domain" description="Glycosyltransferase 2-like" evidence="1">
    <location>
        <begin position="15"/>
        <end position="86"/>
    </location>
</feature>
<dbReference type="Proteomes" id="UP000494178">
    <property type="component" value="Unassembled WGS sequence"/>
</dbReference>
<dbReference type="SUPFAM" id="SSF53448">
    <property type="entry name" value="Nucleotide-diphospho-sugar transferases"/>
    <property type="match status" value="1"/>
</dbReference>
<dbReference type="CDD" id="cd00761">
    <property type="entry name" value="Glyco_tranf_GTA_type"/>
    <property type="match status" value="1"/>
</dbReference>
<organism evidence="2">
    <name type="scientific">Ligilactobacillus agilis</name>
    <dbReference type="NCBI Taxonomy" id="1601"/>
    <lineage>
        <taxon>Bacteria</taxon>
        <taxon>Bacillati</taxon>
        <taxon>Bacillota</taxon>
        <taxon>Bacilli</taxon>
        <taxon>Lactobacillales</taxon>
        <taxon>Lactobacillaceae</taxon>
        <taxon>Ligilactobacillus</taxon>
    </lineage>
</organism>
<evidence type="ECO:0000259" key="1">
    <source>
        <dbReference type="Pfam" id="PF00535"/>
    </source>
</evidence>
<evidence type="ECO:0000313" key="2">
    <source>
        <dbReference type="EMBL" id="GET08047.1"/>
    </source>
</evidence>
<reference evidence="2" key="1">
    <citation type="submission" date="2019-10" db="EMBL/GenBank/DDBJ databases">
        <title>Lactobacillus agilis SY111 Whole Genome Sequencing Project.</title>
        <authorList>
            <person name="Suzuki S."/>
            <person name="Endo A."/>
            <person name="Maeno S."/>
            <person name="Shiwa Y."/>
            <person name="Matsutani M."/>
            <person name="Kajikawa A."/>
        </authorList>
    </citation>
    <scope>NUCLEOTIDE SEQUENCE</scope>
    <source>
        <strain evidence="2">SY111</strain>
    </source>
</reference>
<gene>
    <name evidence="2" type="ORF">SY111_06710</name>
</gene>
<dbReference type="EMBL" id="BLAN01000052">
    <property type="protein sequence ID" value="GET08047.1"/>
    <property type="molecule type" value="Genomic_DNA"/>
</dbReference>
<dbReference type="RefSeq" id="WP_172585779.1">
    <property type="nucleotide sequence ID" value="NZ_BLAN01000052.1"/>
</dbReference>
<name>A0A6F9XS68_9LACO</name>
<comment type="caution">
    <text evidence="2">The sequence shown here is derived from an EMBL/GenBank/DDBJ whole genome shotgun (WGS) entry which is preliminary data.</text>
</comment>
<protein>
    <recommendedName>
        <fullName evidence="1">Glycosyltransferase 2-like domain-containing protein</fullName>
    </recommendedName>
</protein>
<dbReference type="Gene3D" id="3.90.550.10">
    <property type="entry name" value="Spore Coat Polysaccharide Biosynthesis Protein SpsA, Chain A"/>
    <property type="match status" value="1"/>
</dbReference>
<proteinExistence type="predicted"/>
<dbReference type="AlphaFoldDB" id="A0A6F9XS68"/>
<dbReference type="InterPro" id="IPR001173">
    <property type="entry name" value="Glyco_trans_2-like"/>
</dbReference>